<dbReference type="Proteomes" id="UP000198597">
    <property type="component" value="Unassembled WGS sequence"/>
</dbReference>
<protein>
    <submittedName>
        <fullName evidence="2">Uncharacterized protein</fullName>
    </submittedName>
</protein>
<dbReference type="EMBL" id="JACKWY010000010">
    <property type="protein sequence ID" value="MBB6716046.1"/>
    <property type="molecule type" value="Genomic_DNA"/>
</dbReference>
<proteinExistence type="predicted"/>
<accession>A0A1H0NFI8</accession>
<keyword evidence="3" id="KW-1185">Reference proteome</keyword>
<sequence>MNERDKLYKEILSSMTGKIYVEGKYTYVPFDEDVIEIEKKFKSDKEVIEYIIDNNIFEEMQDED</sequence>
<evidence type="ECO:0000313" key="4">
    <source>
        <dbReference type="Proteomes" id="UP000585258"/>
    </source>
</evidence>
<evidence type="ECO:0000313" key="1">
    <source>
        <dbReference type="EMBL" id="MBB6716046.1"/>
    </source>
</evidence>
<reference evidence="1 4" key="2">
    <citation type="submission" date="2020-08" db="EMBL/GenBank/DDBJ databases">
        <title>Clostridia isolated from Swiss meat.</title>
        <authorList>
            <person name="Wambui J."/>
            <person name="Stevens M.J.A."/>
            <person name="Stephan R."/>
        </authorList>
    </citation>
    <scope>NUCLEOTIDE SEQUENCE [LARGE SCALE GENOMIC DNA]</scope>
    <source>
        <strain evidence="1 4">CM001</strain>
    </source>
</reference>
<dbReference type="GeneID" id="65310964"/>
<dbReference type="Proteomes" id="UP000585258">
    <property type="component" value="Unassembled WGS sequence"/>
</dbReference>
<gene>
    <name evidence="1" type="ORF">H7E68_15175</name>
    <name evidence="2" type="ORF">SAMN04488529_101815</name>
</gene>
<evidence type="ECO:0000313" key="3">
    <source>
        <dbReference type="Proteomes" id="UP000198597"/>
    </source>
</evidence>
<organism evidence="2 3">
    <name type="scientific">Clostridium gasigenes</name>
    <dbReference type="NCBI Taxonomy" id="94869"/>
    <lineage>
        <taxon>Bacteria</taxon>
        <taxon>Bacillati</taxon>
        <taxon>Bacillota</taxon>
        <taxon>Clostridia</taxon>
        <taxon>Eubacteriales</taxon>
        <taxon>Clostridiaceae</taxon>
        <taxon>Clostridium</taxon>
    </lineage>
</organism>
<evidence type="ECO:0000313" key="2">
    <source>
        <dbReference type="EMBL" id="SDO91522.1"/>
    </source>
</evidence>
<name>A0A1H0NFI8_9CLOT</name>
<dbReference type="AlphaFoldDB" id="A0A1H0NFI8"/>
<reference evidence="2 3" key="1">
    <citation type="submission" date="2016-10" db="EMBL/GenBank/DDBJ databases">
        <authorList>
            <person name="de Groot N.N."/>
        </authorList>
    </citation>
    <scope>NUCLEOTIDE SEQUENCE [LARGE SCALE GENOMIC DNA]</scope>
    <source>
        <strain evidence="2 3">DSM 12272</strain>
    </source>
</reference>
<dbReference type="RefSeq" id="WP_089966074.1">
    <property type="nucleotide sequence ID" value="NZ_CP071376.1"/>
</dbReference>
<dbReference type="EMBL" id="FNJM01000001">
    <property type="protein sequence ID" value="SDO91522.1"/>
    <property type="molecule type" value="Genomic_DNA"/>
</dbReference>